<comment type="similarity">
    <text evidence="8 9">Belongs to the TRAP transporter small permease family.</text>
</comment>
<proteinExistence type="inferred from homology"/>
<sequence length="199" mass="22027">MAHDMDTPPSDPNRGTGPVHTVLRGIVWIGQAAAWLIVPILVLVLIGVTLSAAKVGTIVRWENDVFLFGSKLTLASIGDLQWHLFGIMLMLTMAGAVVSDRHVRVDFLRQHFREKTKNIIEIMGFFVLLAPLCYIVVLHGYDFTVRSFNMGEGSDYDGLYDRFVVKAFVPIGFGLMLIAGAGLTIQKLRILFGKGKTHD</sequence>
<feature type="transmembrane region" description="Helical" evidence="9">
    <location>
        <begin position="33"/>
        <end position="53"/>
    </location>
</feature>
<dbReference type="Proteomes" id="UP000441586">
    <property type="component" value="Unassembled WGS sequence"/>
</dbReference>
<evidence type="ECO:0000256" key="2">
    <source>
        <dbReference type="ARBA" id="ARBA00022448"/>
    </source>
</evidence>
<accession>A0A6A4RD02</accession>
<evidence type="ECO:0000256" key="9">
    <source>
        <dbReference type="RuleBase" id="RU369079"/>
    </source>
</evidence>
<dbReference type="RefSeq" id="WP_158980725.1">
    <property type="nucleotide sequence ID" value="NZ_WSFO01000011.1"/>
</dbReference>
<comment type="subcellular location">
    <subcellularLocation>
        <location evidence="1 9">Cell inner membrane</location>
        <topology evidence="1 9">Multi-pass membrane protein</topology>
    </subcellularLocation>
</comment>
<dbReference type="InterPro" id="IPR007387">
    <property type="entry name" value="TRAP_DctQ"/>
</dbReference>
<dbReference type="AlphaFoldDB" id="A0A6A4RD02"/>
<protein>
    <recommendedName>
        <fullName evidence="9">TRAP transporter small permease protein</fullName>
    </recommendedName>
</protein>
<keyword evidence="2 9" id="KW-0813">Transport</keyword>
<evidence type="ECO:0000256" key="3">
    <source>
        <dbReference type="ARBA" id="ARBA00022475"/>
    </source>
</evidence>
<dbReference type="Pfam" id="PF04290">
    <property type="entry name" value="DctQ"/>
    <property type="match status" value="1"/>
</dbReference>
<evidence type="ECO:0000256" key="1">
    <source>
        <dbReference type="ARBA" id="ARBA00004429"/>
    </source>
</evidence>
<feature type="domain" description="Tripartite ATP-independent periplasmic transporters DctQ component" evidence="10">
    <location>
        <begin position="78"/>
        <end position="188"/>
    </location>
</feature>
<organism evidence="11 12">
    <name type="scientific">Parasedimentitalea maritima</name>
    <dbReference type="NCBI Taxonomy" id="2578117"/>
    <lineage>
        <taxon>Bacteria</taxon>
        <taxon>Pseudomonadati</taxon>
        <taxon>Pseudomonadota</taxon>
        <taxon>Alphaproteobacteria</taxon>
        <taxon>Rhodobacterales</taxon>
        <taxon>Paracoccaceae</taxon>
        <taxon>Parasedimentitalea</taxon>
    </lineage>
</organism>
<evidence type="ECO:0000256" key="5">
    <source>
        <dbReference type="ARBA" id="ARBA00022692"/>
    </source>
</evidence>
<feature type="transmembrane region" description="Helical" evidence="9">
    <location>
        <begin position="80"/>
        <end position="98"/>
    </location>
</feature>
<keyword evidence="3" id="KW-1003">Cell membrane</keyword>
<dbReference type="PANTHER" id="PTHR35011:SF4">
    <property type="entry name" value="SLL1102 PROTEIN"/>
    <property type="match status" value="1"/>
</dbReference>
<comment type="function">
    <text evidence="9">Part of the tripartite ATP-independent periplasmic (TRAP) transport system.</text>
</comment>
<keyword evidence="7 9" id="KW-0472">Membrane</keyword>
<comment type="subunit">
    <text evidence="9">The complex comprises the extracytoplasmic solute receptor protein and the two transmembrane proteins.</text>
</comment>
<dbReference type="EMBL" id="WSFO01000011">
    <property type="protein sequence ID" value="KAE9628005.1"/>
    <property type="molecule type" value="Genomic_DNA"/>
</dbReference>
<evidence type="ECO:0000256" key="6">
    <source>
        <dbReference type="ARBA" id="ARBA00022989"/>
    </source>
</evidence>
<gene>
    <name evidence="11" type="ORF">GP644_18105</name>
</gene>
<dbReference type="PANTHER" id="PTHR35011">
    <property type="entry name" value="2,3-DIKETO-L-GULONATE TRAP TRANSPORTER SMALL PERMEASE PROTEIN YIAM"/>
    <property type="match status" value="1"/>
</dbReference>
<evidence type="ECO:0000259" key="10">
    <source>
        <dbReference type="Pfam" id="PF04290"/>
    </source>
</evidence>
<evidence type="ECO:0000313" key="11">
    <source>
        <dbReference type="EMBL" id="KAE9628005.1"/>
    </source>
</evidence>
<evidence type="ECO:0000313" key="12">
    <source>
        <dbReference type="Proteomes" id="UP000441586"/>
    </source>
</evidence>
<comment type="caution">
    <text evidence="11">The sequence shown here is derived from an EMBL/GenBank/DDBJ whole genome shotgun (WGS) entry which is preliminary data.</text>
</comment>
<evidence type="ECO:0000256" key="7">
    <source>
        <dbReference type="ARBA" id="ARBA00023136"/>
    </source>
</evidence>
<evidence type="ECO:0000256" key="8">
    <source>
        <dbReference type="ARBA" id="ARBA00038436"/>
    </source>
</evidence>
<keyword evidence="4 9" id="KW-0997">Cell inner membrane</keyword>
<feature type="transmembrane region" description="Helical" evidence="9">
    <location>
        <begin position="119"/>
        <end position="141"/>
    </location>
</feature>
<dbReference type="GO" id="GO:0005886">
    <property type="term" value="C:plasma membrane"/>
    <property type="evidence" value="ECO:0007669"/>
    <property type="project" value="UniProtKB-SubCell"/>
</dbReference>
<dbReference type="InterPro" id="IPR055348">
    <property type="entry name" value="DctQ"/>
</dbReference>
<feature type="transmembrane region" description="Helical" evidence="9">
    <location>
        <begin position="163"/>
        <end position="185"/>
    </location>
</feature>
<dbReference type="GO" id="GO:0022857">
    <property type="term" value="F:transmembrane transporter activity"/>
    <property type="evidence" value="ECO:0007669"/>
    <property type="project" value="UniProtKB-UniRule"/>
</dbReference>
<name>A0A6A4RD02_9RHOB</name>
<evidence type="ECO:0000256" key="4">
    <source>
        <dbReference type="ARBA" id="ARBA00022519"/>
    </source>
</evidence>
<keyword evidence="5 9" id="KW-0812">Transmembrane</keyword>
<reference evidence="11 12" key="1">
    <citation type="submission" date="2019-12" db="EMBL/GenBank/DDBJ databases">
        <authorList>
            <person name="Zhang Y.-J."/>
        </authorList>
    </citation>
    <scope>NUCLEOTIDE SEQUENCE [LARGE SCALE GENOMIC DNA]</scope>
    <source>
        <strain evidence="11 12">H18S-6</strain>
    </source>
</reference>
<keyword evidence="6 9" id="KW-1133">Transmembrane helix</keyword>